<comment type="subcellular location">
    <subcellularLocation>
        <location evidence="1">Membrane</location>
    </subcellularLocation>
</comment>
<evidence type="ECO:0000256" key="5">
    <source>
        <dbReference type="SAM" id="Phobius"/>
    </source>
</evidence>
<dbReference type="HOGENOM" id="CLU_2461105_0_0_1"/>
<dbReference type="Pfam" id="PF00083">
    <property type="entry name" value="Sugar_tr"/>
    <property type="match status" value="1"/>
</dbReference>
<dbReference type="GO" id="GO:0016020">
    <property type="term" value="C:membrane"/>
    <property type="evidence" value="ECO:0007669"/>
    <property type="project" value="UniProtKB-SubCell"/>
</dbReference>
<dbReference type="SUPFAM" id="SSF103473">
    <property type="entry name" value="MFS general substrate transporter"/>
    <property type="match status" value="1"/>
</dbReference>
<reference evidence="6" key="2">
    <citation type="submission" date="2015-06" db="UniProtKB">
        <authorList>
            <consortium name="EnsemblMetazoa"/>
        </authorList>
    </citation>
    <scope>IDENTIFICATION</scope>
</reference>
<dbReference type="EnsemblMetazoa" id="MESCA008909-RA">
    <property type="protein sequence ID" value="MESCA008909-PA"/>
    <property type="gene ID" value="MESCA008909"/>
</dbReference>
<keyword evidence="4 5" id="KW-0472">Membrane</keyword>
<dbReference type="InterPro" id="IPR036259">
    <property type="entry name" value="MFS_trans_sf"/>
</dbReference>
<dbReference type="GO" id="GO:0022857">
    <property type="term" value="F:transmembrane transporter activity"/>
    <property type="evidence" value="ECO:0007669"/>
    <property type="project" value="InterPro"/>
</dbReference>
<organism evidence="6 7">
    <name type="scientific">Megaselia scalaris</name>
    <name type="common">Humpbacked fly</name>
    <name type="synonym">Phora scalaris</name>
    <dbReference type="NCBI Taxonomy" id="36166"/>
    <lineage>
        <taxon>Eukaryota</taxon>
        <taxon>Metazoa</taxon>
        <taxon>Ecdysozoa</taxon>
        <taxon>Arthropoda</taxon>
        <taxon>Hexapoda</taxon>
        <taxon>Insecta</taxon>
        <taxon>Pterygota</taxon>
        <taxon>Neoptera</taxon>
        <taxon>Endopterygota</taxon>
        <taxon>Diptera</taxon>
        <taxon>Brachycera</taxon>
        <taxon>Muscomorpha</taxon>
        <taxon>Platypezoidea</taxon>
        <taxon>Phoridae</taxon>
        <taxon>Megaseliini</taxon>
        <taxon>Megaselia</taxon>
    </lineage>
</organism>
<dbReference type="Gene3D" id="1.20.1250.20">
    <property type="entry name" value="MFS general substrate transporter like domains"/>
    <property type="match status" value="1"/>
</dbReference>
<evidence type="ECO:0000256" key="3">
    <source>
        <dbReference type="ARBA" id="ARBA00022989"/>
    </source>
</evidence>
<evidence type="ECO:0008006" key="8">
    <source>
        <dbReference type="Google" id="ProtNLM"/>
    </source>
</evidence>
<keyword evidence="2 5" id="KW-0812">Transmembrane</keyword>
<dbReference type="STRING" id="36166.T1GYI1"/>
<dbReference type="EMBL" id="CAQQ02079461">
    <property type="status" value="NOT_ANNOTATED_CDS"/>
    <property type="molecule type" value="Genomic_DNA"/>
</dbReference>
<evidence type="ECO:0000313" key="6">
    <source>
        <dbReference type="EnsemblMetazoa" id="MESCA008909-PA"/>
    </source>
</evidence>
<feature type="transmembrane region" description="Helical" evidence="5">
    <location>
        <begin position="58"/>
        <end position="78"/>
    </location>
</feature>
<reference evidence="7" key="1">
    <citation type="submission" date="2013-02" db="EMBL/GenBank/DDBJ databases">
        <authorList>
            <person name="Hughes D."/>
        </authorList>
    </citation>
    <scope>NUCLEOTIDE SEQUENCE</scope>
    <source>
        <strain>Durham</strain>
        <strain evidence="7">NC isolate 2 -- Noor lab</strain>
    </source>
</reference>
<name>T1GYI1_MEGSC</name>
<evidence type="ECO:0000256" key="1">
    <source>
        <dbReference type="ARBA" id="ARBA00004370"/>
    </source>
</evidence>
<evidence type="ECO:0000256" key="4">
    <source>
        <dbReference type="ARBA" id="ARBA00023136"/>
    </source>
</evidence>
<dbReference type="AlphaFoldDB" id="T1GYI1"/>
<accession>T1GYI1</accession>
<keyword evidence="7" id="KW-1185">Reference proteome</keyword>
<keyword evidence="3 5" id="KW-1133">Transmembrane helix</keyword>
<evidence type="ECO:0000256" key="2">
    <source>
        <dbReference type="ARBA" id="ARBA00022692"/>
    </source>
</evidence>
<evidence type="ECO:0000313" key="7">
    <source>
        <dbReference type="Proteomes" id="UP000015102"/>
    </source>
</evidence>
<dbReference type="Proteomes" id="UP000015102">
    <property type="component" value="Unassembled WGS sequence"/>
</dbReference>
<sequence>MYDIDFKNLESNTTPSADWPIVDCRFGWEYVYSQEDIPYESIASQNDWVCEKQSLSTVAQSFFFVGAIVGGLLFGYIADRSGRIPALIG</sequence>
<dbReference type="InterPro" id="IPR005828">
    <property type="entry name" value="MFS_sugar_transport-like"/>
</dbReference>
<protein>
    <recommendedName>
        <fullName evidence="8">Major facilitator superfamily (MFS) profile domain-containing protein</fullName>
    </recommendedName>
</protein>
<proteinExistence type="predicted"/>